<evidence type="ECO:0000256" key="1">
    <source>
        <dbReference type="ARBA" id="ARBA00005781"/>
    </source>
</evidence>
<comment type="function">
    <text evidence="5 6">This protein is located at the 30S-50S ribosomal subunit interface and may play a role in the structure and function of the aminoacyl-tRNA binding site.</text>
</comment>
<sequence length="185" mass="20976">MNKLAEVEKKALRSDLEEFGPGDTVKVYFRIYEGKKDKVQAFQGVCIKIKGSGPNRAFTLRKITQGVGIERIFPLHSPVIEKVEVLRYGKVRRAKLYYLREKVGKKRQVKERIVSKKKAKKPRRKRRVQETAEVTKTEAEASKTEKAAVGKKVEEKPKNKPAVEDPAKEDLDAKSESGPRGVEEG</sequence>
<evidence type="ECO:0000313" key="9">
    <source>
        <dbReference type="Proteomes" id="UP000630660"/>
    </source>
</evidence>
<dbReference type="PROSITE" id="PS01015">
    <property type="entry name" value="RIBOSOMAL_L19"/>
    <property type="match status" value="1"/>
</dbReference>
<name>A0A9D5QBM6_UNCW3</name>
<feature type="compositionally biased region" description="Basic and acidic residues" evidence="7">
    <location>
        <begin position="128"/>
        <end position="185"/>
    </location>
</feature>
<dbReference type="HAMAP" id="MF_00402">
    <property type="entry name" value="Ribosomal_bL19"/>
    <property type="match status" value="1"/>
</dbReference>
<evidence type="ECO:0000256" key="3">
    <source>
        <dbReference type="ARBA" id="ARBA00023274"/>
    </source>
</evidence>
<dbReference type="PANTHER" id="PTHR15680">
    <property type="entry name" value="RIBOSOMAL PROTEIN L19"/>
    <property type="match status" value="1"/>
</dbReference>
<proteinExistence type="inferred from homology"/>
<organism evidence="8 9">
    <name type="scientific">candidate division WOR-3 bacterium</name>
    <dbReference type="NCBI Taxonomy" id="2052148"/>
    <lineage>
        <taxon>Bacteria</taxon>
        <taxon>Bacteria division WOR-3</taxon>
    </lineage>
</organism>
<dbReference type="GO" id="GO:0003735">
    <property type="term" value="F:structural constituent of ribosome"/>
    <property type="evidence" value="ECO:0007669"/>
    <property type="project" value="InterPro"/>
</dbReference>
<evidence type="ECO:0000256" key="4">
    <source>
        <dbReference type="ARBA" id="ARBA00035171"/>
    </source>
</evidence>
<keyword evidence="3 5" id="KW-0687">Ribonucleoprotein</keyword>
<evidence type="ECO:0000256" key="5">
    <source>
        <dbReference type="HAMAP-Rule" id="MF_00402"/>
    </source>
</evidence>
<dbReference type="InterPro" id="IPR008991">
    <property type="entry name" value="Translation_prot_SH3-like_sf"/>
</dbReference>
<evidence type="ECO:0000256" key="7">
    <source>
        <dbReference type="SAM" id="MobiDB-lite"/>
    </source>
</evidence>
<comment type="similarity">
    <text evidence="1 5 6">Belongs to the bacterial ribosomal protein bL19 family.</text>
</comment>
<dbReference type="PANTHER" id="PTHR15680:SF9">
    <property type="entry name" value="LARGE RIBOSOMAL SUBUNIT PROTEIN BL19M"/>
    <property type="match status" value="1"/>
</dbReference>
<accession>A0A9D5QBM6</accession>
<dbReference type="Gene3D" id="2.30.30.790">
    <property type="match status" value="1"/>
</dbReference>
<dbReference type="AlphaFoldDB" id="A0A9D5QBM6"/>
<evidence type="ECO:0000256" key="6">
    <source>
        <dbReference type="RuleBase" id="RU000559"/>
    </source>
</evidence>
<reference evidence="8" key="1">
    <citation type="submission" date="2019-11" db="EMBL/GenBank/DDBJ databases">
        <title>Microbial mats filling the niche in hypersaline microbial mats.</title>
        <authorList>
            <person name="Wong H.L."/>
            <person name="Macleod F.I."/>
            <person name="White R.A. III"/>
            <person name="Burns B.P."/>
        </authorList>
    </citation>
    <scope>NUCLEOTIDE SEQUENCE</scope>
    <source>
        <strain evidence="8">Bin_327</strain>
    </source>
</reference>
<dbReference type="EMBL" id="WJKJ01000027">
    <property type="protein sequence ID" value="MBD3363763.1"/>
    <property type="molecule type" value="Genomic_DNA"/>
</dbReference>
<keyword evidence="2 5" id="KW-0689">Ribosomal protein</keyword>
<gene>
    <name evidence="5 8" type="primary">rplS</name>
    <name evidence="8" type="ORF">GF359_00960</name>
</gene>
<dbReference type="NCBIfam" id="TIGR01024">
    <property type="entry name" value="rplS_bact"/>
    <property type="match status" value="1"/>
</dbReference>
<dbReference type="Proteomes" id="UP000630660">
    <property type="component" value="Unassembled WGS sequence"/>
</dbReference>
<dbReference type="PRINTS" id="PR00061">
    <property type="entry name" value="RIBOSOMALL19"/>
</dbReference>
<dbReference type="InterPro" id="IPR038657">
    <property type="entry name" value="Ribosomal_bL19_sf"/>
</dbReference>
<dbReference type="Pfam" id="PF01245">
    <property type="entry name" value="Ribosomal_L19"/>
    <property type="match status" value="1"/>
</dbReference>
<dbReference type="SUPFAM" id="SSF50104">
    <property type="entry name" value="Translation proteins SH3-like domain"/>
    <property type="match status" value="1"/>
</dbReference>
<dbReference type="GO" id="GO:0006412">
    <property type="term" value="P:translation"/>
    <property type="evidence" value="ECO:0007669"/>
    <property type="project" value="UniProtKB-UniRule"/>
</dbReference>
<evidence type="ECO:0000256" key="2">
    <source>
        <dbReference type="ARBA" id="ARBA00022980"/>
    </source>
</evidence>
<dbReference type="GO" id="GO:0022625">
    <property type="term" value="C:cytosolic large ribosomal subunit"/>
    <property type="evidence" value="ECO:0007669"/>
    <property type="project" value="TreeGrafter"/>
</dbReference>
<dbReference type="InterPro" id="IPR001857">
    <property type="entry name" value="Ribosomal_bL19"/>
</dbReference>
<protein>
    <recommendedName>
        <fullName evidence="4 5">Large ribosomal subunit protein bL19</fullName>
    </recommendedName>
</protein>
<evidence type="ECO:0000313" key="8">
    <source>
        <dbReference type="EMBL" id="MBD3363763.1"/>
    </source>
</evidence>
<feature type="region of interest" description="Disordered" evidence="7">
    <location>
        <begin position="110"/>
        <end position="185"/>
    </location>
</feature>
<feature type="compositionally biased region" description="Basic residues" evidence="7">
    <location>
        <begin position="110"/>
        <end position="127"/>
    </location>
</feature>
<dbReference type="InterPro" id="IPR018257">
    <property type="entry name" value="Ribosomal_bL19_CS"/>
</dbReference>
<comment type="caution">
    <text evidence="8">The sequence shown here is derived from an EMBL/GenBank/DDBJ whole genome shotgun (WGS) entry which is preliminary data.</text>
</comment>